<dbReference type="EMBL" id="WIQW01000062">
    <property type="protein sequence ID" value="KAF3090220.1"/>
    <property type="molecule type" value="Genomic_DNA"/>
</dbReference>
<proteinExistence type="predicted"/>
<evidence type="ECO:0000313" key="5">
    <source>
        <dbReference type="Proteomes" id="UP000480548"/>
    </source>
</evidence>
<dbReference type="EMBL" id="WIQZ01000028">
    <property type="protein sequence ID" value="KAF3136669.1"/>
    <property type="molecule type" value="Genomic_DNA"/>
</dbReference>
<accession>A0A7C8N7R6</accession>
<sequence length="404" mass="45636">MVVTRAGSVRNQKNDEGMEKTSQAEDNHPAPLGQPQNKVTLMVAPPQRRLARNGQLQAPNRLSWMGPAEVRGELPVIDLKHTTIPIADEANHDMTIVVTFHHHRVRYLVSKNILSLSSPTVNQLLQTNVQLELIPGVDMGQPHEINEYTMHLNGNPKAMQAILMMLHLKGFDDLFNISFELFTEIAILCARYGWQDALRPWVRNWLDRFIKNILKPGHENWLYTSKVFKCEKRVDELISTLANEVSTPSECGIFIFRREKRISKALWPAGTTDQIMQLRNAEVARLTAALRSLVNTLKNDPAECRRLCPSDNCVNHALGSLVRSVQQNNLSTLLDDYNGWPGSVVALRNNLCAISYDTLDKLTVNHTCALNLLRERFMFLVMAGVEKEDVDAKSPSDNQPFSLS</sequence>
<evidence type="ECO:0000313" key="4">
    <source>
        <dbReference type="Proteomes" id="UP000475325"/>
    </source>
</evidence>
<gene>
    <name evidence="2" type="ORF">TWF102_009434</name>
    <name evidence="3" type="ORF">TWF703_005383</name>
</gene>
<reference evidence="4 5" key="1">
    <citation type="submission" date="2019-06" db="EMBL/GenBank/DDBJ databases">
        <authorList>
            <person name="Palmer J.M."/>
        </authorList>
    </citation>
    <scope>NUCLEOTIDE SEQUENCE [LARGE SCALE GENOMIC DNA]</scope>
    <source>
        <strain evidence="2 4">TWF102</strain>
        <strain evidence="3 5">TWF703</strain>
    </source>
</reference>
<evidence type="ECO:0000313" key="2">
    <source>
        <dbReference type="EMBL" id="KAF3090220.1"/>
    </source>
</evidence>
<evidence type="ECO:0000313" key="3">
    <source>
        <dbReference type="EMBL" id="KAF3136669.1"/>
    </source>
</evidence>
<name>A0A7C8N7R6_ORBOL</name>
<protein>
    <recommendedName>
        <fullName evidence="6">BTB domain-containing protein</fullName>
    </recommendedName>
</protein>
<feature type="compositionally biased region" description="Basic and acidic residues" evidence="1">
    <location>
        <begin position="12"/>
        <end position="28"/>
    </location>
</feature>
<organism evidence="2 4">
    <name type="scientific">Orbilia oligospora</name>
    <name type="common">Nematode-trapping fungus</name>
    <name type="synonym">Arthrobotrys oligospora</name>
    <dbReference type="NCBI Taxonomy" id="2813651"/>
    <lineage>
        <taxon>Eukaryota</taxon>
        <taxon>Fungi</taxon>
        <taxon>Dikarya</taxon>
        <taxon>Ascomycota</taxon>
        <taxon>Pezizomycotina</taxon>
        <taxon>Orbiliomycetes</taxon>
        <taxon>Orbiliales</taxon>
        <taxon>Orbiliaceae</taxon>
        <taxon>Orbilia</taxon>
    </lineage>
</organism>
<comment type="caution">
    <text evidence="2">The sequence shown here is derived from an EMBL/GenBank/DDBJ whole genome shotgun (WGS) entry which is preliminary data.</text>
</comment>
<feature type="region of interest" description="Disordered" evidence="1">
    <location>
        <begin position="1"/>
        <end position="37"/>
    </location>
</feature>
<dbReference type="Proteomes" id="UP000475325">
    <property type="component" value="Unassembled WGS sequence"/>
</dbReference>
<dbReference type="AlphaFoldDB" id="A0A7C8N7R6"/>
<dbReference type="Proteomes" id="UP000480548">
    <property type="component" value="Unassembled WGS sequence"/>
</dbReference>
<evidence type="ECO:0000256" key="1">
    <source>
        <dbReference type="SAM" id="MobiDB-lite"/>
    </source>
</evidence>
<evidence type="ECO:0008006" key="6">
    <source>
        <dbReference type="Google" id="ProtNLM"/>
    </source>
</evidence>